<reference evidence="7 8" key="1">
    <citation type="submission" date="2023-07" db="EMBL/GenBank/DDBJ databases">
        <title>Protaetiibacter sp. nov WY-16 isolated from soil.</title>
        <authorList>
            <person name="Liu B."/>
            <person name="Wan Y."/>
        </authorList>
    </citation>
    <scope>NUCLEOTIDE SEQUENCE [LARGE SCALE GENOMIC DNA]</scope>
    <source>
        <strain evidence="7 8">WY-16</strain>
    </source>
</reference>
<accession>A0ABT9BN42</accession>
<dbReference type="SUPFAM" id="SSF53613">
    <property type="entry name" value="Ribokinase-like"/>
    <property type="match status" value="1"/>
</dbReference>
<comment type="similarity">
    <text evidence="1 4">Belongs to the carbohydrate kinase PfkB family.</text>
</comment>
<sequence length="293" mass="29875">MPEVGAVAGSARRIVCFGDVIDDIVVVPRGPIRDDTDTPSRIEQSPGGSAANTAAWLGHLGAPVDFVGIVGRGDATRHADRLPGVEVHLAEHPELPTGTIVVLVDGQRRHMLTERGANAALTGEHVTDALLAHAGVLHFTGHTLLNGPGIPQLVDRARSAGVDVSVSPGSAGFIADYGVEEFSRAIAGATIVFASLDEGRLLTGLESPEEVAAALPFDHVVLTLGTDGVIVSLGGSSFAVPAVLVDVVDPTGAGDAFCAGYLAEWTRSRDARAAAVAGTEVAARAVGAMGARP</sequence>
<evidence type="ECO:0000256" key="1">
    <source>
        <dbReference type="ARBA" id="ARBA00010688"/>
    </source>
</evidence>
<proteinExistence type="inferred from homology"/>
<dbReference type="Gene3D" id="3.40.1190.20">
    <property type="match status" value="1"/>
</dbReference>
<evidence type="ECO:0000313" key="8">
    <source>
        <dbReference type="Proteomes" id="UP001241072"/>
    </source>
</evidence>
<evidence type="ECO:0000256" key="3">
    <source>
        <dbReference type="ARBA" id="ARBA00022777"/>
    </source>
</evidence>
<dbReference type="PANTHER" id="PTHR10584:SF167">
    <property type="entry name" value="PFKB DOMAIN PROTEIN"/>
    <property type="match status" value="1"/>
</dbReference>
<dbReference type="PANTHER" id="PTHR10584">
    <property type="entry name" value="SUGAR KINASE"/>
    <property type="match status" value="1"/>
</dbReference>
<keyword evidence="2 4" id="KW-0808">Transferase</keyword>
<dbReference type="PRINTS" id="PR00990">
    <property type="entry name" value="RIBOKINASE"/>
</dbReference>
<evidence type="ECO:0000256" key="2">
    <source>
        <dbReference type="ARBA" id="ARBA00022679"/>
    </source>
</evidence>
<dbReference type="InterPro" id="IPR011611">
    <property type="entry name" value="PfkB_dom"/>
</dbReference>
<dbReference type="PROSITE" id="PS00583">
    <property type="entry name" value="PFKB_KINASES_1"/>
    <property type="match status" value="1"/>
</dbReference>
<dbReference type="InterPro" id="IPR002173">
    <property type="entry name" value="Carboh/pur_kinase_PfkB_CS"/>
</dbReference>
<dbReference type="InterPro" id="IPR002139">
    <property type="entry name" value="Ribo/fructo_kinase"/>
</dbReference>
<keyword evidence="3 4" id="KW-0418">Kinase</keyword>
<evidence type="ECO:0000313" key="7">
    <source>
        <dbReference type="EMBL" id="MDO7880840.1"/>
    </source>
</evidence>
<keyword evidence="8" id="KW-1185">Reference proteome</keyword>
<comment type="caution">
    <text evidence="7">The sequence shown here is derived from an EMBL/GenBank/DDBJ whole genome shotgun (WGS) entry which is preliminary data.</text>
</comment>
<protein>
    <submittedName>
        <fullName evidence="7">PfkB family carbohydrate kinase</fullName>
    </submittedName>
</protein>
<gene>
    <name evidence="7" type="ORF">Q5716_01215</name>
</gene>
<feature type="region of interest" description="Disordered" evidence="5">
    <location>
        <begin position="30"/>
        <end position="49"/>
    </location>
</feature>
<evidence type="ECO:0000259" key="6">
    <source>
        <dbReference type="Pfam" id="PF00294"/>
    </source>
</evidence>
<dbReference type="PROSITE" id="PS00584">
    <property type="entry name" value="PFKB_KINASES_2"/>
    <property type="match status" value="1"/>
</dbReference>
<dbReference type="EMBL" id="JAUQUB010000001">
    <property type="protein sequence ID" value="MDO7880840.1"/>
    <property type="molecule type" value="Genomic_DNA"/>
</dbReference>
<dbReference type="Pfam" id="PF00294">
    <property type="entry name" value="PfkB"/>
    <property type="match status" value="1"/>
</dbReference>
<organism evidence="7 8">
    <name type="scientific">Antiquaquibacter soli</name>
    <dbReference type="NCBI Taxonomy" id="3064523"/>
    <lineage>
        <taxon>Bacteria</taxon>
        <taxon>Bacillati</taxon>
        <taxon>Actinomycetota</taxon>
        <taxon>Actinomycetes</taxon>
        <taxon>Micrococcales</taxon>
        <taxon>Microbacteriaceae</taxon>
        <taxon>Antiquaquibacter</taxon>
    </lineage>
</organism>
<feature type="domain" description="Carbohydrate kinase PfkB" evidence="6">
    <location>
        <begin position="12"/>
        <end position="292"/>
    </location>
</feature>
<evidence type="ECO:0000256" key="4">
    <source>
        <dbReference type="RuleBase" id="RU003704"/>
    </source>
</evidence>
<dbReference type="Proteomes" id="UP001241072">
    <property type="component" value="Unassembled WGS sequence"/>
</dbReference>
<dbReference type="InterPro" id="IPR029056">
    <property type="entry name" value="Ribokinase-like"/>
</dbReference>
<feature type="compositionally biased region" description="Basic and acidic residues" evidence="5">
    <location>
        <begin position="31"/>
        <end position="40"/>
    </location>
</feature>
<evidence type="ECO:0000256" key="5">
    <source>
        <dbReference type="SAM" id="MobiDB-lite"/>
    </source>
</evidence>
<name>A0ABT9BN42_9MICO</name>
<dbReference type="GO" id="GO:0016301">
    <property type="term" value="F:kinase activity"/>
    <property type="evidence" value="ECO:0007669"/>
    <property type="project" value="UniProtKB-KW"/>
</dbReference>